<dbReference type="GO" id="GO:0043409">
    <property type="term" value="P:negative regulation of MAPK cascade"/>
    <property type="evidence" value="ECO:0007669"/>
    <property type="project" value="TreeGrafter"/>
</dbReference>
<sequence>MIHVFEEKKSQHFQLKFRCSSYFLKRQSSSSCSAPVYQHRGAYSPVICFITVCDHGNSAGELMLKFTGRCYISLLSIRIKPHGNEVINVDKAIVSSLGVTHIMNAAAGRHSINTGLQFYAADHPEFDLQPLLKSITRFIGRALKGHRSGALVLAYLMIYIGPNSGFLEQLRRWRRA</sequence>
<dbReference type="STRING" id="56723.ENSLBEP00000023429"/>
<dbReference type="GO" id="GO:0033549">
    <property type="term" value="F:MAP kinase phosphatase activity"/>
    <property type="evidence" value="ECO:0007669"/>
    <property type="project" value="TreeGrafter"/>
</dbReference>
<name>A0A3Q3FVP4_9LABR</name>
<accession>A0A3Q3FVP4</accession>
<dbReference type="PANTHER" id="PTHR45682:SF10">
    <property type="entry name" value="DUAL SPECIFICITY PROTEIN PHOSPHATASE 13 ISOFORM B"/>
    <property type="match status" value="1"/>
</dbReference>
<dbReference type="Ensembl" id="ENSLBET00000024654.1">
    <property type="protein sequence ID" value="ENSLBEP00000023429.1"/>
    <property type="gene ID" value="ENSLBEG00000017979.1"/>
</dbReference>
<keyword evidence="2" id="KW-1185">Reference proteome</keyword>
<dbReference type="SUPFAM" id="SSF52799">
    <property type="entry name" value="(Phosphotyrosine protein) phosphatases II"/>
    <property type="match status" value="1"/>
</dbReference>
<proteinExistence type="predicted"/>
<evidence type="ECO:0000313" key="2">
    <source>
        <dbReference type="Proteomes" id="UP000261660"/>
    </source>
</evidence>
<evidence type="ECO:0000313" key="1">
    <source>
        <dbReference type="Ensembl" id="ENSLBEP00000023429.1"/>
    </source>
</evidence>
<reference evidence="1" key="2">
    <citation type="submission" date="2025-09" db="UniProtKB">
        <authorList>
            <consortium name="Ensembl"/>
        </authorList>
    </citation>
    <scope>IDENTIFICATION</scope>
</reference>
<organism evidence="1 2">
    <name type="scientific">Labrus bergylta</name>
    <name type="common">ballan wrasse</name>
    <dbReference type="NCBI Taxonomy" id="56723"/>
    <lineage>
        <taxon>Eukaryota</taxon>
        <taxon>Metazoa</taxon>
        <taxon>Chordata</taxon>
        <taxon>Craniata</taxon>
        <taxon>Vertebrata</taxon>
        <taxon>Euteleostomi</taxon>
        <taxon>Actinopterygii</taxon>
        <taxon>Neopterygii</taxon>
        <taxon>Teleostei</taxon>
        <taxon>Neoteleostei</taxon>
        <taxon>Acanthomorphata</taxon>
        <taxon>Eupercaria</taxon>
        <taxon>Labriformes</taxon>
        <taxon>Labridae</taxon>
        <taxon>Labrus</taxon>
    </lineage>
</organism>
<dbReference type="InterPro" id="IPR029021">
    <property type="entry name" value="Prot-tyrosine_phosphatase-like"/>
</dbReference>
<dbReference type="GO" id="GO:0005737">
    <property type="term" value="C:cytoplasm"/>
    <property type="evidence" value="ECO:0007669"/>
    <property type="project" value="TreeGrafter"/>
</dbReference>
<dbReference type="Proteomes" id="UP000261660">
    <property type="component" value="Unplaced"/>
</dbReference>
<dbReference type="Gene3D" id="3.90.190.10">
    <property type="entry name" value="Protein tyrosine phosphatase superfamily"/>
    <property type="match status" value="1"/>
</dbReference>
<reference evidence="1" key="1">
    <citation type="submission" date="2025-08" db="UniProtKB">
        <authorList>
            <consortium name="Ensembl"/>
        </authorList>
    </citation>
    <scope>IDENTIFICATION</scope>
</reference>
<dbReference type="InParanoid" id="A0A3Q3FVP4"/>
<dbReference type="AlphaFoldDB" id="A0A3Q3FVP4"/>
<dbReference type="PANTHER" id="PTHR45682">
    <property type="entry name" value="AGAP008228-PA"/>
    <property type="match status" value="1"/>
</dbReference>
<dbReference type="GO" id="GO:0008138">
    <property type="term" value="F:protein tyrosine/serine/threonine phosphatase activity"/>
    <property type="evidence" value="ECO:0007669"/>
    <property type="project" value="InterPro"/>
</dbReference>
<protein>
    <submittedName>
        <fullName evidence="1">Uncharacterized protein</fullName>
    </submittedName>
</protein>
<dbReference type="InterPro" id="IPR020405">
    <property type="entry name" value="Atypical_DUSP_subfamA"/>
</dbReference>